<dbReference type="InterPro" id="IPR000873">
    <property type="entry name" value="AMP-dep_synth/lig_dom"/>
</dbReference>
<evidence type="ECO:0000313" key="4">
    <source>
        <dbReference type="EMBL" id="GEN05111.1"/>
    </source>
</evidence>
<reference evidence="5 6" key="1">
    <citation type="submission" date="2016-10" db="EMBL/GenBank/DDBJ databases">
        <authorList>
            <person name="Varghese N."/>
            <person name="Submissions S."/>
        </authorList>
    </citation>
    <scope>NUCLEOTIDE SEQUENCE [LARGE SCALE GENOMIC DNA]</scope>
    <source>
        <strain evidence="5 6">DSM 16525</strain>
    </source>
</reference>
<dbReference type="SUPFAM" id="SSF56801">
    <property type="entry name" value="Acetyl-CoA synthetase-like"/>
    <property type="match status" value="1"/>
</dbReference>
<comment type="caution">
    <text evidence="4">The sequence shown here is derived from an EMBL/GenBank/DDBJ whole genome shotgun (WGS) entry which is preliminary data.</text>
</comment>
<keyword evidence="2" id="KW-0597">Phosphoprotein</keyword>
<dbReference type="InterPro" id="IPR025110">
    <property type="entry name" value="AMP-bd_C"/>
</dbReference>
<dbReference type="InterPro" id="IPR045851">
    <property type="entry name" value="AMP-bd_C_sf"/>
</dbReference>
<dbReference type="OrthoDB" id="9757559at2"/>
<dbReference type="FunFam" id="3.40.50.980:FF:000001">
    <property type="entry name" value="Non-ribosomal peptide synthetase"/>
    <property type="match status" value="1"/>
</dbReference>
<dbReference type="SMART" id="SM00823">
    <property type="entry name" value="PKS_PP"/>
    <property type="match status" value="1"/>
</dbReference>
<dbReference type="SUPFAM" id="SSF47336">
    <property type="entry name" value="ACP-like"/>
    <property type="match status" value="1"/>
</dbReference>
<name>A0A511ST59_MYXFU</name>
<protein>
    <submittedName>
        <fullName evidence="5">Amino acid adenylation domain-containing protein/thioester reductase domain-containing protein</fullName>
    </submittedName>
    <submittedName>
        <fullName evidence="4">Non-ribosomal peptide synthase</fullName>
    </submittedName>
</protein>
<dbReference type="Gene3D" id="3.40.50.980">
    <property type="match status" value="2"/>
</dbReference>
<reference evidence="4 7" key="2">
    <citation type="submission" date="2019-07" db="EMBL/GenBank/DDBJ databases">
        <title>Whole genome shotgun sequence of Myxococcus fulvus NBRC 100333.</title>
        <authorList>
            <person name="Hosoyama A."/>
            <person name="Uohara A."/>
            <person name="Ohji S."/>
            <person name="Ichikawa N."/>
        </authorList>
    </citation>
    <scope>NUCLEOTIDE SEQUENCE [LARGE SCALE GENOMIC DNA]</scope>
    <source>
        <strain evidence="4 7">NBRC 100333</strain>
    </source>
</reference>
<dbReference type="Gene3D" id="1.10.1200.10">
    <property type="entry name" value="ACP-like"/>
    <property type="match status" value="1"/>
</dbReference>
<dbReference type="EMBL" id="FOIB01000001">
    <property type="protein sequence ID" value="SET17724.1"/>
    <property type="molecule type" value="Genomic_DNA"/>
</dbReference>
<dbReference type="GO" id="GO:0031177">
    <property type="term" value="F:phosphopantetheine binding"/>
    <property type="evidence" value="ECO:0007669"/>
    <property type="project" value="InterPro"/>
</dbReference>
<dbReference type="SUPFAM" id="SSF51735">
    <property type="entry name" value="NAD(P)-binding Rossmann-fold domains"/>
    <property type="match status" value="1"/>
</dbReference>
<dbReference type="InterPro" id="IPR010080">
    <property type="entry name" value="Thioester_reductase-like_dom"/>
</dbReference>
<dbReference type="Pfam" id="PF00501">
    <property type="entry name" value="AMP-binding"/>
    <property type="match status" value="1"/>
</dbReference>
<dbReference type="Gene3D" id="3.30.300.30">
    <property type="match status" value="1"/>
</dbReference>
<dbReference type="Pfam" id="PF07993">
    <property type="entry name" value="NAD_binding_4"/>
    <property type="match status" value="1"/>
</dbReference>
<dbReference type="InterPro" id="IPR009081">
    <property type="entry name" value="PP-bd_ACP"/>
</dbReference>
<dbReference type="EMBL" id="BJXR01000002">
    <property type="protein sequence ID" value="GEN05111.1"/>
    <property type="molecule type" value="Genomic_DNA"/>
</dbReference>
<dbReference type="PANTHER" id="PTHR44845">
    <property type="entry name" value="CARRIER DOMAIN-CONTAINING PROTEIN"/>
    <property type="match status" value="1"/>
</dbReference>
<gene>
    <name evidence="4" type="ORF">MFU01_01480</name>
    <name evidence="5" type="ORF">SAMN05443572_1011345</name>
</gene>
<dbReference type="Pfam" id="PF13193">
    <property type="entry name" value="AMP-binding_C"/>
    <property type="match status" value="1"/>
</dbReference>
<dbReference type="NCBIfam" id="TIGR01746">
    <property type="entry name" value="Thioester-redct"/>
    <property type="match status" value="1"/>
</dbReference>
<dbReference type="RefSeq" id="WP_074949770.1">
    <property type="nucleotide sequence ID" value="NZ_BJXR01000002.1"/>
</dbReference>
<evidence type="ECO:0000313" key="5">
    <source>
        <dbReference type="EMBL" id="SET17724.1"/>
    </source>
</evidence>
<evidence type="ECO:0000313" key="6">
    <source>
        <dbReference type="Proteomes" id="UP000183760"/>
    </source>
</evidence>
<keyword evidence="1" id="KW-0596">Phosphopantetheine</keyword>
<organism evidence="4 7">
    <name type="scientific">Myxococcus fulvus</name>
    <dbReference type="NCBI Taxonomy" id="33"/>
    <lineage>
        <taxon>Bacteria</taxon>
        <taxon>Pseudomonadati</taxon>
        <taxon>Myxococcota</taxon>
        <taxon>Myxococcia</taxon>
        <taxon>Myxococcales</taxon>
        <taxon>Cystobacterineae</taxon>
        <taxon>Myxococcaceae</taxon>
        <taxon>Myxococcus</taxon>
    </lineage>
</organism>
<sequence>MLNKSVLDGFRHQCVLNPSAPAVVGLRERLSYAELDARSSRLAAHLQARNIGKGTLVPVVTDHSENLVVAFLGVLKAGAAYVPIDKAFPDGRKQAIARQCAAPLLLTTMSLDPTLPGWEVQALDDLLRQEPVAAFREVDVEGHDAAYAIFTSGTTGQPKGVVIEHHSLAKLVRWHNARFDMGPGSHTLLMASVAFDVSQWEVGAALAAGACIHIPTDDIRLDVGALLSFYVEHGITHAFLPTVMVPDFVGRSAHQKLALRYLFTGGEKLHPVETEGLCYTLVDYYGPTETTIFVTHRVVESKRLNRPASIGTPLAGSEVFILDDRLEVVPWGEVGELCIAGDCLGRGYLGDAALTAARFVVPPSLGGRVYRTGDLARGLPDGNIQFLGRQDEQIKIRGNRVEMGEVESVLMRGTALKAAAVLVDDSAGPSNKRLVAFVAPRDTQVPASSLVASLRAALRVELPDFMLPGQYLCLASLPTTSNGKTDKQALREMLRTSAARTQEEAEFSGELEKTIASAWTEVLGHSGFAADDSFFEVGGHSLLASTLAAGVSRRLGLNAYIRDVYEHKTVRKLAAALGPRASRGASMSDPEPLRALREDVWLLPGTDFSSGFDPARLSQPRHILLTGATGFVGVHLLLELLSRNDADVHCLVRDVSDELGRARLRQVVEHYQVPLSERDWARVHVHAGDIASPRFGMAEEDYRQLSESVDVIYHSASAVNFIEPYSQMKRDNVEGVRQVIAFAGHLRVKALMLFSTLSIHSWGNRLTGKTVMRETDDIDQNLPAVISDIGYASSKWVMEKIADLAQSQGLPLMTFRLGYATLHSRTGAFASYQWWGRLVSTCLILDAVPDLRGLHEGLTTVDYMASAIAVIARDPAGLGKKFHVAPSPDNDLTLLEFFERVGQCLGRSLPVVPFKEWVSLWDTDPEAPIFPLLSIFRDPLSGGQAMVELYQDNYVWDCSNTRKHLAGSGIQEPTFTPELLGFYLDKVRGSPGMMSWRPKRRWKAAG</sequence>
<dbReference type="NCBIfam" id="TIGR01733">
    <property type="entry name" value="AA-adenyl-dom"/>
    <property type="match status" value="1"/>
</dbReference>
<dbReference type="Gene3D" id="2.30.38.10">
    <property type="entry name" value="Luciferase, Domain 3"/>
    <property type="match status" value="1"/>
</dbReference>
<dbReference type="InterPro" id="IPR020806">
    <property type="entry name" value="PKS_PP-bd"/>
</dbReference>
<proteinExistence type="predicted"/>
<dbReference type="Pfam" id="PF00550">
    <property type="entry name" value="PP-binding"/>
    <property type="match status" value="1"/>
</dbReference>
<keyword evidence="6" id="KW-1185">Reference proteome</keyword>
<accession>A0A511ST59</accession>
<dbReference type="Proteomes" id="UP000321514">
    <property type="component" value="Unassembled WGS sequence"/>
</dbReference>
<dbReference type="Proteomes" id="UP000183760">
    <property type="component" value="Unassembled WGS sequence"/>
</dbReference>
<dbReference type="InterPro" id="IPR036291">
    <property type="entry name" value="NAD(P)-bd_dom_sf"/>
</dbReference>
<dbReference type="STRING" id="1334629.MFUL124B02_07625"/>
<dbReference type="CDD" id="cd05930">
    <property type="entry name" value="A_NRPS"/>
    <property type="match status" value="1"/>
</dbReference>
<dbReference type="PANTHER" id="PTHR44845:SF6">
    <property type="entry name" value="BETA-ALANINE-ACTIVATING ENZYME"/>
    <property type="match status" value="1"/>
</dbReference>
<dbReference type="InterPro" id="IPR036736">
    <property type="entry name" value="ACP-like_sf"/>
</dbReference>
<evidence type="ECO:0000313" key="7">
    <source>
        <dbReference type="Proteomes" id="UP000321514"/>
    </source>
</evidence>
<evidence type="ECO:0000259" key="3">
    <source>
        <dbReference type="PROSITE" id="PS50075"/>
    </source>
</evidence>
<evidence type="ECO:0000256" key="2">
    <source>
        <dbReference type="ARBA" id="ARBA00022553"/>
    </source>
</evidence>
<evidence type="ECO:0000256" key="1">
    <source>
        <dbReference type="ARBA" id="ARBA00022450"/>
    </source>
</evidence>
<dbReference type="Gene3D" id="3.40.50.720">
    <property type="entry name" value="NAD(P)-binding Rossmann-like Domain"/>
    <property type="match status" value="1"/>
</dbReference>
<dbReference type="AlphaFoldDB" id="A0A511ST59"/>
<dbReference type="PROSITE" id="PS50075">
    <property type="entry name" value="CARRIER"/>
    <property type="match status" value="1"/>
</dbReference>
<dbReference type="InterPro" id="IPR010071">
    <property type="entry name" value="AA_adenyl_dom"/>
</dbReference>
<feature type="domain" description="Carrier" evidence="3">
    <location>
        <begin position="506"/>
        <end position="581"/>
    </location>
</feature>
<dbReference type="InterPro" id="IPR013120">
    <property type="entry name" value="FAR_NAD-bd"/>
</dbReference>